<keyword evidence="2" id="KW-0732">Signal</keyword>
<feature type="signal peptide" evidence="2">
    <location>
        <begin position="1"/>
        <end position="20"/>
    </location>
</feature>
<gene>
    <name evidence="3" type="ORF">BN1708_012599</name>
    <name evidence="4" type="ORF">BN1723_006947</name>
    <name evidence="5" type="ORF">HYQ45_005546</name>
</gene>
<evidence type="ECO:0000313" key="6">
    <source>
        <dbReference type="Proteomes" id="UP000044602"/>
    </source>
</evidence>
<reference evidence="5" key="2">
    <citation type="journal article" date="2021" name="Mol. Plant Pathol.">
        <title>A 20-kb lineage-specific genomic region tames virulence in pathogenic amphidiploid Verticillium longisporum.</title>
        <authorList>
            <person name="Harting R."/>
            <person name="Starke J."/>
            <person name="Kusch H."/>
            <person name="Poggeler S."/>
            <person name="Maurus I."/>
            <person name="Schluter R."/>
            <person name="Landesfeind M."/>
            <person name="Bulla I."/>
            <person name="Nowrousian M."/>
            <person name="de Jonge R."/>
            <person name="Stahlhut G."/>
            <person name="Hoff K.J."/>
            <person name="Asshauer K.P."/>
            <person name="Thurmer A."/>
            <person name="Stanke M."/>
            <person name="Daniel R."/>
            <person name="Morgenstern B."/>
            <person name="Thomma B.P.H.J."/>
            <person name="Kronstad J.W."/>
            <person name="Braus-Stromeyer S.A."/>
            <person name="Braus G.H."/>
        </authorList>
    </citation>
    <scope>NUCLEOTIDE SEQUENCE</scope>
    <source>
        <strain evidence="5">Vl32</strain>
    </source>
</reference>
<proteinExistence type="predicted"/>
<dbReference type="PANTHER" id="PTHR34494">
    <property type="entry name" value="PROTEIN CBG25024"/>
    <property type="match status" value="1"/>
</dbReference>
<dbReference type="EMBL" id="CVQH01010557">
    <property type="protein sequence ID" value="CRK19295.1"/>
    <property type="molecule type" value="Genomic_DNA"/>
</dbReference>
<sequence>MGFWSGVLSVVGAIPVVGHATAGIQYLAGDKEGAQKSLAASTGNLVSTVGAVGGFIVGGPAGAVAGGMAGSTLGGQIENQINGKGLDLSANKLVTDALMGGAFGMVGGGGVGHAVKGAGTMLGKEFGLSALEAVAGSATKTAVTATTGQAIRAVSDQAGSPKTLPKPHDVGRHDVPPV</sequence>
<evidence type="ECO:0000313" key="7">
    <source>
        <dbReference type="Proteomes" id="UP000045706"/>
    </source>
</evidence>
<organism evidence="3 6">
    <name type="scientific">Verticillium longisporum</name>
    <name type="common">Verticillium dahliae var. longisporum</name>
    <dbReference type="NCBI Taxonomy" id="100787"/>
    <lineage>
        <taxon>Eukaryota</taxon>
        <taxon>Fungi</taxon>
        <taxon>Dikarya</taxon>
        <taxon>Ascomycota</taxon>
        <taxon>Pezizomycotina</taxon>
        <taxon>Sordariomycetes</taxon>
        <taxon>Hypocreomycetidae</taxon>
        <taxon>Glomerellales</taxon>
        <taxon>Plectosphaerellaceae</taxon>
        <taxon>Verticillium</taxon>
    </lineage>
</organism>
<dbReference type="Proteomes" id="UP000045706">
    <property type="component" value="Unassembled WGS sequence"/>
</dbReference>
<feature type="chain" id="PRO_5007404635" evidence="2">
    <location>
        <begin position="21"/>
        <end position="178"/>
    </location>
</feature>
<dbReference type="Proteomes" id="UP000044602">
    <property type="component" value="Unassembled WGS sequence"/>
</dbReference>
<dbReference type="AlphaFoldDB" id="A0A0G4LC90"/>
<evidence type="ECO:0000313" key="4">
    <source>
        <dbReference type="EMBL" id="CRK46216.1"/>
    </source>
</evidence>
<evidence type="ECO:0000256" key="2">
    <source>
        <dbReference type="SAM" id="SignalP"/>
    </source>
</evidence>
<evidence type="ECO:0000313" key="5">
    <source>
        <dbReference type="EMBL" id="KAG7136951.1"/>
    </source>
</evidence>
<accession>A0A0G4LC90</accession>
<reference evidence="6 7" key="1">
    <citation type="submission" date="2015-05" db="EMBL/GenBank/DDBJ databases">
        <authorList>
            <person name="Fogelqvist Johan"/>
        </authorList>
    </citation>
    <scope>NUCLEOTIDE SEQUENCE [LARGE SCALE GENOMIC DNA]</scope>
    <source>
        <strain evidence="3">VL1</strain>
        <strain evidence="4">VL2</strain>
    </source>
</reference>
<evidence type="ECO:0000256" key="1">
    <source>
        <dbReference type="SAM" id="MobiDB-lite"/>
    </source>
</evidence>
<dbReference type="STRING" id="100787.A0A0G4LC90"/>
<dbReference type="Proteomes" id="UP000689129">
    <property type="component" value="Unassembled WGS sequence"/>
</dbReference>
<dbReference type="EMBL" id="JAEMWZ010000094">
    <property type="protein sequence ID" value="KAG7136951.1"/>
    <property type="molecule type" value="Genomic_DNA"/>
</dbReference>
<name>A0A0G4LC90_VERLO</name>
<dbReference type="PANTHER" id="PTHR34494:SF1">
    <property type="entry name" value="PROTEIN CBG25024"/>
    <property type="match status" value="1"/>
</dbReference>
<evidence type="ECO:0000313" key="3">
    <source>
        <dbReference type="EMBL" id="CRK19295.1"/>
    </source>
</evidence>
<dbReference type="EMBL" id="CVQI01035384">
    <property type="protein sequence ID" value="CRK46216.1"/>
    <property type="molecule type" value="Genomic_DNA"/>
</dbReference>
<protein>
    <submittedName>
        <fullName evidence="3">Uncharacterized protein</fullName>
    </submittedName>
</protein>
<keyword evidence="6" id="KW-1185">Reference proteome</keyword>
<feature type="compositionally biased region" description="Basic and acidic residues" evidence="1">
    <location>
        <begin position="166"/>
        <end position="178"/>
    </location>
</feature>
<feature type="region of interest" description="Disordered" evidence="1">
    <location>
        <begin position="153"/>
        <end position="178"/>
    </location>
</feature>
<dbReference type="OrthoDB" id="2441380at2759"/>